<dbReference type="InterPro" id="IPR000891">
    <property type="entry name" value="PYR_CT"/>
</dbReference>
<evidence type="ECO:0000313" key="6">
    <source>
        <dbReference type="Proteomes" id="UP000031449"/>
    </source>
</evidence>
<reference evidence="5 6" key="1">
    <citation type="submission" date="2014-08" db="EMBL/GenBank/DDBJ databases">
        <title>Complete genome of a marine bacteria Jeotgalibacillus malaysiensis.</title>
        <authorList>
            <person name="Yaakop A.S."/>
            <person name="Chan K.-G."/>
            <person name="Goh K.M."/>
        </authorList>
    </citation>
    <scope>NUCLEOTIDE SEQUENCE [LARGE SCALE GENOMIC DNA]</scope>
    <source>
        <strain evidence="5 6">D5</strain>
    </source>
</reference>
<dbReference type="GO" id="GO:0006552">
    <property type="term" value="P:L-leucine catabolic process"/>
    <property type="evidence" value="ECO:0007669"/>
    <property type="project" value="TreeGrafter"/>
</dbReference>
<dbReference type="InterPro" id="IPR013785">
    <property type="entry name" value="Aldolase_TIM"/>
</dbReference>
<dbReference type="Gene3D" id="3.20.20.70">
    <property type="entry name" value="Aldolase class I"/>
    <property type="match status" value="1"/>
</dbReference>
<dbReference type="Proteomes" id="UP000031449">
    <property type="component" value="Chromosome"/>
</dbReference>
<dbReference type="PROSITE" id="PS50991">
    <property type="entry name" value="PYR_CT"/>
    <property type="match status" value="1"/>
</dbReference>
<keyword evidence="3 5" id="KW-0456">Lyase</keyword>
<dbReference type="STRING" id="1508404.JMA_20480"/>
<evidence type="ECO:0000256" key="3">
    <source>
        <dbReference type="ARBA" id="ARBA00023239"/>
    </source>
</evidence>
<dbReference type="PANTHER" id="PTHR42738:SF7">
    <property type="entry name" value="HYDROXYMETHYLGLUTARYL-COA LYASE"/>
    <property type="match status" value="1"/>
</dbReference>
<evidence type="ECO:0000256" key="2">
    <source>
        <dbReference type="ARBA" id="ARBA00022723"/>
    </source>
</evidence>
<keyword evidence="6" id="KW-1185">Reference proteome</keyword>
<dbReference type="SUPFAM" id="SSF51569">
    <property type="entry name" value="Aldolase"/>
    <property type="match status" value="1"/>
</dbReference>
<evidence type="ECO:0000313" key="5">
    <source>
        <dbReference type="EMBL" id="AJD91365.1"/>
    </source>
</evidence>
<proteinExistence type="inferred from homology"/>
<gene>
    <name evidence="5" type="ORF">JMA_20480</name>
</gene>
<dbReference type="AlphaFoldDB" id="A0A0B5AMC4"/>
<dbReference type="Pfam" id="PF00682">
    <property type="entry name" value="HMGL-like"/>
    <property type="match status" value="1"/>
</dbReference>
<accession>A0A0B5AMC4</accession>
<dbReference type="PANTHER" id="PTHR42738">
    <property type="entry name" value="HYDROXYMETHYLGLUTARYL-COA LYASE"/>
    <property type="match status" value="1"/>
</dbReference>
<evidence type="ECO:0000256" key="1">
    <source>
        <dbReference type="ARBA" id="ARBA00009405"/>
    </source>
</evidence>
<comment type="similarity">
    <text evidence="1">Belongs to the HMG-CoA lyase family.</text>
</comment>
<evidence type="ECO:0000259" key="4">
    <source>
        <dbReference type="PROSITE" id="PS50991"/>
    </source>
</evidence>
<dbReference type="EMBL" id="CP009416">
    <property type="protein sequence ID" value="AJD91365.1"/>
    <property type="molecule type" value="Genomic_DNA"/>
</dbReference>
<organism evidence="5 6">
    <name type="scientific">Jeotgalibacillus malaysiensis</name>
    <dbReference type="NCBI Taxonomy" id="1508404"/>
    <lineage>
        <taxon>Bacteria</taxon>
        <taxon>Bacillati</taxon>
        <taxon>Bacillota</taxon>
        <taxon>Bacilli</taxon>
        <taxon>Bacillales</taxon>
        <taxon>Caryophanaceae</taxon>
        <taxon>Jeotgalibacillus</taxon>
    </lineage>
</organism>
<dbReference type="InterPro" id="IPR043594">
    <property type="entry name" value="HMGL"/>
</dbReference>
<dbReference type="NCBIfam" id="NF004283">
    <property type="entry name" value="PRK05692.1"/>
    <property type="match status" value="1"/>
</dbReference>
<dbReference type="CDD" id="cd07938">
    <property type="entry name" value="DRE_TIM_HMGL"/>
    <property type="match status" value="1"/>
</dbReference>
<dbReference type="FunFam" id="3.20.20.70:FF:000071">
    <property type="entry name" value="Hydroxymethylglutaryl-CoA lyase"/>
    <property type="match status" value="1"/>
</dbReference>
<dbReference type="GO" id="GO:0046872">
    <property type="term" value="F:metal ion binding"/>
    <property type="evidence" value="ECO:0007669"/>
    <property type="project" value="UniProtKB-KW"/>
</dbReference>
<dbReference type="GO" id="GO:0046951">
    <property type="term" value="P:ketone body biosynthetic process"/>
    <property type="evidence" value="ECO:0007669"/>
    <property type="project" value="TreeGrafter"/>
</dbReference>
<protein>
    <submittedName>
        <fullName evidence="5">Hydroxymethylglutaryl-CoA lyase</fullName>
    </submittedName>
</protein>
<keyword evidence="2" id="KW-0479">Metal-binding</keyword>
<feature type="domain" description="Pyruvate carboxyltransferase" evidence="4">
    <location>
        <begin position="7"/>
        <end position="272"/>
    </location>
</feature>
<dbReference type="KEGG" id="jeo:JMA_20480"/>
<dbReference type="HOGENOM" id="CLU_022138_3_2_9"/>
<name>A0A0B5AMC4_9BACL</name>
<sequence>MNLPRSVEIIEVGPRDGLQNEANFVPTAVKVEFIRALRRAGFKEMEVTSFVSPKWVPQMSDAAEVMQLAGDQPGTIVLTPNKRGIDAALASGAKAVAVFVGVSTSFNQKNINKTTEEAVEGLVPHIKDLKKNGVIVRACISTAFHCPYEGKIEPADTLALCKTLAEAGVDELSVADTIGKATPDEAYSLFTLLKKELPQVMMAAHFHDTRKMALANIYASLLAGITRFDASAGGLGGCPFAPGASGNAATEDVIYMLHRMGIDTGVDVDLLNEAIEIIEPHVSRDLESWYYQSYKKNLPS</sequence>
<dbReference type="BioCyc" id="JESP1508404:G14D9-11303-MONOMER"/>
<dbReference type="GO" id="GO:0004419">
    <property type="term" value="F:hydroxymethylglutaryl-CoA lyase activity"/>
    <property type="evidence" value="ECO:0007669"/>
    <property type="project" value="TreeGrafter"/>
</dbReference>